<dbReference type="Proteomes" id="UP001174136">
    <property type="component" value="Unassembled WGS sequence"/>
</dbReference>
<evidence type="ECO:0000256" key="1">
    <source>
        <dbReference type="SAM" id="MobiDB-lite"/>
    </source>
</evidence>
<dbReference type="EMBL" id="JAOPHQ010000309">
    <property type="protein sequence ID" value="KAK0155036.1"/>
    <property type="molecule type" value="Genomic_DNA"/>
</dbReference>
<dbReference type="InterPro" id="IPR012337">
    <property type="entry name" value="RNaseH-like_sf"/>
</dbReference>
<dbReference type="SUPFAM" id="SSF52266">
    <property type="entry name" value="SGNH hydrolase"/>
    <property type="match status" value="1"/>
</dbReference>
<name>A0AA47NBC4_MERPO</name>
<sequence>MREHLRRSQAKELSDNYLSKHIQNELISLVAKCTIDAIVEKVKKAKYYAVIMDCTPDLSHNEQLSVVLRIVNCETSKGISIHEHFVGFLQALDTTGRGLCESFLGHLETLGLDLSNCRGQSYDNGSNMQGKKQGVQKRVLELNSKALCVPCGSHTLNLVVGDAAKSSVTSISFFGLLQRLYTLFSSSVHRWSILTEHVKNFTLKALSTTRWESRVEAIKAVRYQLTEIVEALTALKEYAMEKRDAEVVSTAGSICQEMQRWPFVVSTIIWYNVLFQINKASKTLQSQKVSIETVGKEIRAVTEFLQEFRDDGLNTAKTEAREIVEKLEVEMSWLEVRQRRTTRQFEYEGKEQTQSTAEEIYKREFFLPLDTALITLNERFSHMETFYELYGFLYSTDVMRSTEKEGKLDECCHRLEQRFDDVDAEDLNLEVKGAVRSFPTNISTPSEMLDYIYRENILDLYPNMSIALRLLLTLPVTVASGERSFSKLKLIKTYLRSTAVAYWLRFRACNRVAERSSSSTGERYEAKSYTKRLQKELTTGPQMLIVGDGAVNKTKHFFSKNTKVLCFTNDMVSDISEKILEITAEHPTVKSLVIHTGALDVVKQQSEVLKWDFNDLLNKVRCLNTEVFISGPLPTVRRGDERFSRLLMLNRWLKDTCATQSVNFIDNFNIFWERRHLFEADGFCLNKSGEHDHIEDSERDGDEEGEWEGVPPECSEPNQPDPKLIQIQAAGNRVLTFQQKWFELYPWLHYSPGLKGVVCFHCAKLCSDKSNPFTGKADPAFISTGFKNWKKALQRFASHEGAAVHRHAVAVSLQKKPVDAMLSSVRAKQQADNRHGFNHVVSSIKYLARQGLAMRGHESDDGNLYQHVRNKAETDPLLESWLKGDKKQYFSPEIQNEILTMMSHSILRSIADRIRALPVLQFSIIVDGTQDISGTEQESICLRYVDQDLVPQEVFMGLYQTNDTTGRVLANIALDALTRLNLPLASLRGKTYDGASNMSGRFNGAQAIIRNLQPLAVHVHCLIRDALDWVNQLGVLCSQSGKFKTLFKDIASSNPDIPCTAIRPLCPTRWTVRGKAILAVLAQYESVLVALDRKCQRDAQTLLRQPMALRNSLGKAKHCWG</sequence>
<feature type="compositionally biased region" description="Acidic residues" evidence="1">
    <location>
        <begin position="697"/>
        <end position="707"/>
    </location>
</feature>
<dbReference type="InterPro" id="IPR006580">
    <property type="entry name" value="Znf_TTF"/>
</dbReference>
<keyword evidence="4" id="KW-1185">Reference proteome</keyword>
<comment type="caution">
    <text evidence="3">The sequence shown here is derived from an EMBL/GenBank/DDBJ whole genome shotgun (WGS) entry which is preliminary data.</text>
</comment>
<dbReference type="InterPro" id="IPR008906">
    <property type="entry name" value="HATC_C_dom"/>
</dbReference>
<dbReference type="SMART" id="SM00597">
    <property type="entry name" value="ZnF_TTF"/>
    <property type="match status" value="1"/>
</dbReference>
<dbReference type="Gene3D" id="3.40.50.12700">
    <property type="match status" value="1"/>
</dbReference>
<dbReference type="PANTHER" id="PTHR45749">
    <property type="match status" value="1"/>
</dbReference>
<dbReference type="Gene3D" id="3.40.50.12690">
    <property type="match status" value="1"/>
</dbReference>
<dbReference type="GO" id="GO:0046983">
    <property type="term" value="F:protein dimerization activity"/>
    <property type="evidence" value="ECO:0007669"/>
    <property type="project" value="InterPro"/>
</dbReference>
<feature type="domain" description="TTF-type" evidence="2">
    <location>
        <begin position="733"/>
        <end position="833"/>
    </location>
</feature>
<protein>
    <submittedName>
        <fullName evidence="3">Zinc finger MYM-type protein 1</fullName>
    </submittedName>
</protein>
<organism evidence="3 4">
    <name type="scientific">Merluccius polli</name>
    <name type="common">Benguela hake</name>
    <name type="synonym">Merluccius cadenati</name>
    <dbReference type="NCBI Taxonomy" id="89951"/>
    <lineage>
        <taxon>Eukaryota</taxon>
        <taxon>Metazoa</taxon>
        <taxon>Chordata</taxon>
        <taxon>Craniata</taxon>
        <taxon>Vertebrata</taxon>
        <taxon>Euteleostomi</taxon>
        <taxon>Actinopterygii</taxon>
        <taxon>Neopterygii</taxon>
        <taxon>Teleostei</taxon>
        <taxon>Neoteleostei</taxon>
        <taxon>Acanthomorphata</taxon>
        <taxon>Zeiogadaria</taxon>
        <taxon>Gadariae</taxon>
        <taxon>Gadiformes</taxon>
        <taxon>Gadoidei</taxon>
        <taxon>Merlucciidae</taxon>
        <taxon>Merluccius</taxon>
    </lineage>
</organism>
<evidence type="ECO:0000259" key="2">
    <source>
        <dbReference type="SMART" id="SM00597"/>
    </source>
</evidence>
<evidence type="ECO:0000313" key="4">
    <source>
        <dbReference type="Proteomes" id="UP001174136"/>
    </source>
</evidence>
<feature type="region of interest" description="Disordered" evidence="1">
    <location>
        <begin position="689"/>
        <end position="721"/>
    </location>
</feature>
<evidence type="ECO:0000313" key="3">
    <source>
        <dbReference type="EMBL" id="KAK0155036.1"/>
    </source>
</evidence>
<dbReference type="Pfam" id="PF14291">
    <property type="entry name" value="DUF4371"/>
    <property type="match status" value="2"/>
</dbReference>
<accession>A0AA47NBC4</accession>
<dbReference type="SUPFAM" id="SSF53098">
    <property type="entry name" value="Ribonuclease H-like"/>
    <property type="match status" value="1"/>
</dbReference>
<proteinExistence type="predicted"/>
<dbReference type="InterPro" id="IPR025398">
    <property type="entry name" value="DUF4371"/>
</dbReference>
<reference evidence="3" key="1">
    <citation type="journal article" date="2023" name="Front. Mar. Sci.">
        <title>A new Merluccius polli reference genome to investigate the effects of global change in West African waters.</title>
        <authorList>
            <person name="Mateo J.L."/>
            <person name="Blanco-Fernandez C."/>
            <person name="Garcia-Vazquez E."/>
            <person name="Machado-Schiaffino G."/>
        </authorList>
    </citation>
    <scope>NUCLEOTIDE SEQUENCE</scope>
    <source>
        <strain evidence="3">C29</strain>
        <tissue evidence="3">Fin</tissue>
    </source>
</reference>
<dbReference type="PANTHER" id="PTHR45749:SF35">
    <property type="entry name" value="AC-LIKE TRANSPOSASE-RELATED"/>
    <property type="match status" value="1"/>
</dbReference>
<gene>
    <name evidence="3" type="primary">ZMYM1_99</name>
    <name evidence="3" type="ORF">N1851_002654</name>
</gene>
<dbReference type="AlphaFoldDB" id="A0AA47NBC4"/>
<dbReference type="Pfam" id="PF05699">
    <property type="entry name" value="Dimer_Tnp_hAT"/>
    <property type="match status" value="1"/>
</dbReference>